<organism evidence="3 4">
    <name type="scientific">Ophiocordyceps australis</name>
    <dbReference type="NCBI Taxonomy" id="1399860"/>
    <lineage>
        <taxon>Eukaryota</taxon>
        <taxon>Fungi</taxon>
        <taxon>Dikarya</taxon>
        <taxon>Ascomycota</taxon>
        <taxon>Pezizomycotina</taxon>
        <taxon>Sordariomycetes</taxon>
        <taxon>Hypocreomycetidae</taxon>
        <taxon>Hypocreales</taxon>
        <taxon>Ophiocordycipitaceae</taxon>
        <taxon>Ophiocordyceps</taxon>
    </lineage>
</organism>
<comment type="caution">
    <text evidence="3">The sequence shown here is derived from an EMBL/GenBank/DDBJ whole genome shotgun (WGS) entry which is preliminary data.</text>
</comment>
<proteinExistence type="predicted"/>
<evidence type="ECO:0000256" key="1">
    <source>
        <dbReference type="SAM" id="MobiDB-lite"/>
    </source>
</evidence>
<feature type="compositionally biased region" description="Low complexity" evidence="1">
    <location>
        <begin position="42"/>
        <end position="51"/>
    </location>
</feature>
<dbReference type="OrthoDB" id="4150221at2759"/>
<keyword evidence="4" id="KW-1185">Reference proteome</keyword>
<dbReference type="STRING" id="1399860.A0A2C5XLS2"/>
<feature type="region of interest" description="Disordered" evidence="1">
    <location>
        <begin position="29"/>
        <end position="71"/>
    </location>
</feature>
<evidence type="ECO:0000259" key="2">
    <source>
        <dbReference type="Pfam" id="PF25318"/>
    </source>
</evidence>
<gene>
    <name evidence="3" type="ORF">CDD81_7053</name>
</gene>
<protein>
    <recommendedName>
        <fullName evidence="2">GDS1 winged helix domain-containing protein</fullName>
    </recommendedName>
</protein>
<accession>A0A2C5XLS2</accession>
<feature type="compositionally biased region" description="Basic and acidic residues" evidence="1">
    <location>
        <begin position="295"/>
        <end position="304"/>
    </location>
</feature>
<feature type="compositionally biased region" description="Basic and acidic residues" evidence="1">
    <location>
        <begin position="52"/>
        <end position="64"/>
    </location>
</feature>
<dbReference type="EMBL" id="NJET01000007">
    <property type="protein sequence ID" value="PHH66578.1"/>
    <property type="molecule type" value="Genomic_DNA"/>
</dbReference>
<feature type="region of interest" description="Disordered" evidence="1">
    <location>
        <begin position="280"/>
        <end position="304"/>
    </location>
</feature>
<dbReference type="Proteomes" id="UP000226192">
    <property type="component" value="Unassembled WGS sequence"/>
</dbReference>
<name>A0A2C5XLS2_9HYPO</name>
<reference evidence="3 4" key="1">
    <citation type="submission" date="2017-06" db="EMBL/GenBank/DDBJ databases">
        <title>Ant-infecting Ophiocordyceps genomes reveal a high diversity of potential behavioral manipulation genes and a possible major role for enterotoxins.</title>
        <authorList>
            <person name="De Bekker C."/>
            <person name="Evans H.C."/>
            <person name="Brachmann A."/>
            <person name="Hughes D.P."/>
        </authorList>
    </citation>
    <scope>NUCLEOTIDE SEQUENCE [LARGE SCALE GENOMIC DNA]</scope>
    <source>
        <strain evidence="3 4">Map64</strain>
    </source>
</reference>
<dbReference type="AlphaFoldDB" id="A0A2C5XLS2"/>
<evidence type="ECO:0000313" key="3">
    <source>
        <dbReference type="EMBL" id="PHH66578.1"/>
    </source>
</evidence>
<feature type="compositionally biased region" description="Basic residues" evidence="1">
    <location>
        <begin position="282"/>
        <end position="294"/>
    </location>
</feature>
<dbReference type="InterPro" id="IPR057511">
    <property type="entry name" value="WH_GDS1"/>
</dbReference>
<dbReference type="Pfam" id="PF25318">
    <property type="entry name" value="WHD_GDS1"/>
    <property type="match status" value="1"/>
</dbReference>
<feature type="region of interest" description="Disordered" evidence="1">
    <location>
        <begin position="84"/>
        <end position="106"/>
    </location>
</feature>
<evidence type="ECO:0000313" key="4">
    <source>
        <dbReference type="Proteomes" id="UP000226192"/>
    </source>
</evidence>
<sequence>MPYNTRHKSLSLPSLGIHIPGMHSARAVSATHFASPSKTPARHSASSAAPHRACDHPSHTPESHHSKRFKRSHDLSAAAVHVESIAEQTPPPSPQSVSSSTMSADSPIQKDILDSIRDDIVEASIQQLIYTDNRPHLIKELAVVLAQKLPSVQQSANPCAIISSRLSSYMKRPCWSVSTPCPLAKELETVHPRRTYFFLISRPRQPLPDASAARALHASIVTPSVSLTDDSGTSDAGARRMELSPSPEVDLASTEFDTAEDDDMPMPMPVPVPPYIIARSPRYPKHGRDSRRHSPPLEKDEREFTQTADVLQKRKLSGQVLVPCPSDGNPAVDCDPREDLWLGDATAMPPASTMFFTSPTMEPCILSNPFKDDETDLWFKLQNRLIELDQDSEDPDIIEIDELDGLLQDC</sequence>
<feature type="region of interest" description="Disordered" evidence="1">
    <location>
        <begin position="226"/>
        <end position="251"/>
    </location>
</feature>
<feature type="domain" description="GDS1 winged helix" evidence="2">
    <location>
        <begin position="114"/>
        <end position="206"/>
    </location>
</feature>